<reference evidence="1" key="1">
    <citation type="submission" date="2024-07" db="EMBL/GenBank/DDBJ databases">
        <title>A survey of Mimosa microsymbionts across Brazilian biomes reveals a high diversity of Paraburkholderia nodulating endemic species, but also that Cupriavidus is common as a symbiont of widespread species.</title>
        <authorList>
            <person name="Rouws L."/>
            <person name="Barauna A."/>
            <person name="Beukes C."/>
            <person name="Rouws J.R.C."/>
            <person name="De Faria S.M."/>
            <person name="Gross E."/>
            <person name="Bueno Dos Reis Junior F."/>
            <person name="Simon M.F."/>
            <person name="Maluk M."/>
            <person name="Odee D.W."/>
            <person name="Kenicer G."/>
            <person name="Young J.P.W."/>
            <person name="Reis V.M."/>
            <person name="Zilli J."/>
            <person name="James E.K."/>
        </authorList>
    </citation>
    <scope>NUCLEOTIDE SEQUENCE</scope>
    <source>
        <strain evidence="1">EG181B</strain>
    </source>
</reference>
<protein>
    <submittedName>
        <fullName evidence="1">DUF2231 domain-containing protein</fullName>
    </submittedName>
</protein>
<dbReference type="Proteomes" id="UP001558850">
    <property type="component" value="Unassembled WGS sequence"/>
</dbReference>
<evidence type="ECO:0000313" key="2">
    <source>
        <dbReference type="Proteomes" id="UP001558850"/>
    </source>
</evidence>
<accession>A0ACC6UC01</accession>
<dbReference type="EMBL" id="JBFRCH010000045">
    <property type="protein sequence ID" value="MEX3937176.1"/>
    <property type="molecule type" value="Genomic_DNA"/>
</dbReference>
<keyword evidence="2" id="KW-1185">Reference proteome</keyword>
<organism evidence="1 2">
    <name type="scientific">Paraburkholderia phymatum</name>
    <dbReference type="NCBI Taxonomy" id="148447"/>
    <lineage>
        <taxon>Bacteria</taxon>
        <taxon>Pseudomonadati</taxon>
        <taxon>Pseudomonadota</taxon>
        <taxon>Betaproteobacteria</taxon>
        <taxon>Burkholderiales</taxon>
        <taxon>Burkholderiaceae</taxon>
        <taxon>Paraburkholderia</taxon>
    </lineage>
</organism>
<sequence length="190" mass="20876">MTKIKRHSGSAADAMPGIPCDRPIQASRSEEDSPMTATPIYRSRFATTVFDVLNPIPYGLFVGTLICDIVYASSRNVFWGKEAAWLVTMGVLFAIIPRLINLCHVWIPSRYPVLGIERLAFLLNLLGIAAAIVNAFVHSRDAYAMVPLNIVLSVITVVLLCIGQIVLASVKVGVREIKVRKVGLRETARE</sequence>
<gene>
    <name evidence="1" type="ORF">AB4Y32_36485</name>
</gene>
<proteinExistence type="predicted"/>
<name>A0ACC6UC01_9BURK</name>
<evidence type="ECO:0000313" key="1">
    <source>
        <dbReference type="EMBL" id="MEX3937176.1"/>
    </source>
</evidence>
<comment type="caution">
    <text evidence="1">The sequence shown here is derived from an EMBL/GenBank/DDBJ whole genome shotgun (WGS) entry which is preliminary data.</text>
</comment>